<dbReference type="EMBL" id="AAFI02000008">
    <property type="protein sequence ID" value="EAL70986.1"/>
    <property type="molecule type" value="Genomic_DNA"/>
</dbReference>
<accession>Q86IH6</accession>
<evidence type="ECO:0000313" key="2">
    <source>
        <dbReference type="Proteomes" id="UP000002195"/>
    </source>
</evidence>
<dbReference type="InParanoid" id="Q86IH6"/>
<dbReference type="AlphaFoldDB" id="Q86IH6"/>
<dbReference type="VEuPathDB" id="AmoebaDB:DDB_G0272698"/>
<proteinExistence type="predicted"/>
<gene>
    <name evidence="1" type="ORF">DDB_G0272698</name>
</gene>
<evidence type="ECO:0000313" key="1">
    <source>
        <dbReference type="EMBL" id="EAL70986.1"/>
    </source>
</evidence>
<reference evidence="1 2" key="1">
    <citation type="journal article" date="2005" name="Nature">
        <title>The genome of the social amoeba Dictyostelium discoideum.</title>
        <authorList>
            <consortium name="The Dictyostelium discoideum Sequencing Consortium"/>
            <person name="Eichinger L."/>
            <person name="Pachebat J.A."/>
            <person name="Glockner G."/>
            <person name="Rajandream M.A."/>
            <person name="Sucgang R."/>
            <person name="Berriman M."/>
            <person name="Song J."/>
            <person name="Olsen R."/>
            <person name="Szafranski K."/>
            <person name="Xu Q."/>
            <person name="Tunggal B."/>
            <person name="Kummerfeld S."/>
            <person name="Madera M."/>
            <person name="Konfortov B.A."/>
            <person name="Rivero F."/>
            <person name="Bankier A.T."/>
            <person name="Lehmann R."/>
            <person name="Hamlin N."/>
            <person name="Davies R."/>
            <person name="Gaudet P."/>
            <person name="Fey P."/>
            <person name="Pilcher K."/>
            <person name="Chen G."/>
            <person name="Saunders D."/>
            <person name="Sodergren E."/>
            <person name="Davis P."/>
            <person name="Kerhornou A."/>
            <person name="Nie X."/>
            <person name="Hall N."/>
            <person name="Anjard C."/>
            <person name="Hemphill L."/>
            <person name="Bason N."/>
            <person name="Farbrother P."/>
            <person name="Desany B."/>
            <person name="Just E."/>
            <person name="Morio T."/>
            <person name="Rost R."/>
            <person name="Churcher C."/>
            <person name="Cooper J."/>
            <person name="Haydock S."/>
            <person name="van Driessche N."/>
            <person name="Cronin A."/>
            <person name="Goodhead I."/>
            <person name="Muzny D."/>
            <person name="Mourier T."/>
            <person name="Pain A."/>
            <person name="Lu M."/>
            <person name="Harper D."/>
            <person name="Lindsay R."/>
            <person name="Hauser H."/>
            <person name="James K."/>
            <person name="Quiles M."/>
            <person name="Madan Babu M."/>
            <person name="Saito T."/>
            <person name="Buchrieser C."/>
            <person name="Wardroper A."/>
            <person name="Felder M."/>
            <person name="Thangavelu M."/>
            <person name="Johnson D."/>
            <person name="Knights A."/>
            <person name="Loulseged H."/>
            <person name="Mungall K."/>
            <person name="Oliver K."/>
            <person name="Price C."/>
            <person name="Quail M.A."/>
            <person name="Urushihara H."/>
            <person name="Hernandez J."/>
            <person name="Rabbinowitsch E."/>
            <person name="Steffen D."/>
            <person name="Sanders M."/>
            <person name="Ma J."/>
            <person name="Kohara Y."/>
            <person name="Sharp S."/>
            <person name="Simmonds M."/>
            <person name="Spiegler S."/>
            <person name="Tivey A."/>
            <person name="Sugano S."/>
            <person name="White B."/>
            <person name="Walker D."/>
            <person name="Woodward J."/>
            <person name="Winckler T."/>
            <person name="Tanaka Y."/>
            <person name="Shaulsky G."/>
            <person name="Schleicher M."/>
            <person name="Weinstock G."/>
            <person name="Rosenthal A."/>
            <person name="Cox E.C."/>
            <person name="Chisholm R.L."/>
            <person name="Gibbs R."/>
            <person name="Loomis W.F."/>
            <person name="Platzer M."/>
            <person name="Kay R.R."/>
            <person name="Williams J."/>
            <person name="Dear P.H."/>
            <person name="Noegel A.A."/>
            <person name="Barrell B."/>
            <person name="Kuspa A."/>
        </authorList>
    </citation>
    <scope>NUCLEOTIDE SEQUENCE [LARGE SCALE GENOMIC DNA]</scope>
    <source>
        <strain evidence="1 2">AX4</strain>
    </source>
</reference>
<name>Q86IH6_DICDI</name>
<protein>
    <submittedName>
        <fullName evidence="1">Uncharacterized protein</fullName>
    </submittedName>
</protein>
<dbReference type="HOGENOM" id="CLU_3000409_0_0_1"/>
<accession>Q559D3</accession>
<sequence length="57" mass="6709">MSKNNQQRYEEEIEIINSTFQSKSKLCQMGNSLPNPSDFAYSLMEDFFFSVQLLHNK</sequence>
<comment type="caution">
    <text evidence="1">The sequence shown here is derived from an EMBL/GenBank/DDBJ whole genome shotgun (WGS) entry which is preliminary data.</text>
</comment>
<dbReference type="KEGG" id="ddi:DDB_G0272698"/>
<dbReference type="Proteomes" id="UP000002195">
    <property type="component" value="Unassembled WGS sequence"/>
</dbReference>
<dbReference type="RefSeq" id="XP_644883.1">
    <property type="nucleotide sequence ID" value="XM_639791.1"/>
</dbReference>
<keyword evidence="2" id="KW-1185">Reference proteome</keyword>
<organism evidence="1 2">
    <name type="scientific">Dictyostelium discoideum</name>
    <name type="common">Social amoeba</name>
    <dbReference type="NCBI Taxonomy" id="44689"/>
    <lineage>
        <taxon>Eukaryota</taxon>
        <taxon>Amoebozoa</taxon>
        <taxon>Evosea</taxon>
        <taxon>Eumycetozoa</taxon>
        <taxon>Dictyostelia</taxon>
        <taxon>Dictyosteliales</taxon>
        <taxon>Dictyosteliaceae</taxon>
        <taxon>Dictyostelium</taxon>
    </lineage>
</organism>
<dbReference type="GeneID" id="8618562"/>
<dbReference type="PaxDb" id="44689-DDB0168904"/>
<dbReference type="SMR" id="Q86IH6"/>